<dbReference type="GO" id="GO:0046872">
    <property type="term" value="F:metal ion binding"/>
    <property type="evidence" value="ECO:0007669"/>
    <property type="project" value="UniProtKB-KW"/>
</dbReference>
<dbReference type="GO" id="GO:0005829">
    <property type="term" value="C:cytosol"/>
    <property type="evidence" value="ECO:0007669"/>
    <property type="project" value="TreeGrafter"/>
</dbReference>
<protein>
    <recommendedName>
        <fullName evidence="5">fructose-bisphosphatase</fullName>
        <ecNumber evidence="5">3.1.3.11</ecNumber>
    </recommendedName>
    <alternativeName>
        <fullName evidence="11">D-fructose-1,6-bisphosphate 1-phosphohydrolase</fullName>
    </alternativeName>
</protein>
<dbReference type="PANTHER" id="PTHR11556:SF1">
    <property type="entry name" value="FRUCTOSE-BISPHOSPHATASE"/>
    <property type="match status" value="1"/>
</dbReference>
<gene>
    <name evidence="16" type="primary">FBPpla</name>
</gene>
<name>X2DAQ5_9ALVE</name>
<dbReference type="Gene3D" id="3.30.540.10">
    <property type="entry name" value="Fructose-1,6-Bisphosphatase, subunit A, domain 1"/>
    <property type="match status" value="1"/>
</dbReference>
<comment type="subunit">
    <text evidence="4">Homotetramer.</text>
</comment>
<dbReference type="NCBIfam" id="NF006778">
    <property type="entry name" value="PRK09293.1-1"/>
    <property type="match status" value="1"/>
</dbReference>
<dbReference type="SUPFAM" id="SSF56655">
    <property type="entry name" value="Carbohydrate phosphatase"/>
    <property type="match status" value="1"/>
</dbReference>
<keyword evidence="13" id="KW-0732">Signal</keyword>
<dbReference type="InterPro" id="IPR000146">
    <property type="entry name" value="FBPase_class-1"/>
</dbReference>
<dbReference type="GO" id="GO:0006094">
    <property type="term" value="P:gluconeogenesis"/>
    <property type="evidence" value="ECO:0007669"/>
    <property type="project" value="TreeGrafter"/>
</dbReference>
<feature type="signal peptide" evidence="13">
    <location>
        <begin position="1"/>
        <end position="18"/>
    </location>
</feature>
<evidence type="ECO:0000256" key="12">
    <source>
        <dbReference type="RuleBase" id="RU000508"/>
    </source>
</evidence>
<keyword evidence="9 12" id="KW-0119">Carbohydrate metabolism</keyword>
<dbReference type="EMBL" id="KC899094">
    <property type="protein sequence ID" value="AHK23668.1"/>
    <property type="molecule type" value="mRNA"/>
</dbReference>
<keyword evidence="6" id="KW-0479">Metal-binding</keyword>
<dbReference type="FunFam" id="3.40.190.80:FF:000001">
    <property type="entry name" value="Fructose-1,6-bisphosphatase class 1"/>
    <property type="match status" value="1"/>
</dbReference>
<dbReference type="Pfam" id="PF18913">
    <property type="entry name" value="FBPase_C"/>
    <property type="match status" value="1"/>
</dbReference>
<proteinExistence type="evidence at transcript level"/>
<evidence type="ECO:0000256" key="7">
    <source>
        <dbReference type="ARBA" id="ARBA00022801"/>
    </source>
</evidence>
<evidence type="ECO:0000256" key="4">
    <source>
        <dbReference type="ARBA" id="ARBA00011881"/>
    </source>
</evidence>
<evidence type="ECO:0000259" key="14">
    <source>
        <dbReference type="Pfam" id="PF00316"/>
    </source>
</evidence>
<dbReference type="InterPro" id="IPR044015">
    <property type="entry name" value="FBPase_C_dom"/>
</dbReference>
<dbReference type="InterPro" id="IPR028343">
    <property type="entry name" value="FBPtase"/>
</dbReference>
<evidence type="ECO:0000256" key="10">
    <source>
        <dbReference type="ARBA" id="ARBA00024331"/>
    </source>
</evidence>
<organism evidence="16">
    <name type="scientific">Chromera velia</name>
    <dbReference type="NCBI Taxonomy" id="505693"/>
    <lineage>
        <taxon>Eukaryota</taxon>
        <taxon>Sar</taxon>
        <taxon>Alveolata</taxon>
        <taxon>Colpodellida</taxon>
        <taxon>Chromeraceae</taxon>
        <taxon>Chromera</taxon>
    </lineage>
</organism>
<evidence type="ECO:0000259" key="15">
    <source>
        <dbReference type="Pfam" id="PF18913"/>
    </source>
</evidence>
<evidence type="ECO:0000256" key="11">
    <source>
        <dbReference type="ARBA" id="ARBA00032973"/>
    </source>
</evidence>
<evidence type="ECO:0000256" key="6">
    <source>
        <dbReference type="ARBA" id="ARBA00022723"/>
    </source>
</evidence>
<dbReference type="InterPro" id="IPR020548">
    <property type="entry name" value="Fructose_bisphosphatase_AS"/>
</dbReference>
<dbReference type="HAMAP" id="MF_01855">
    <property type="entry name" value="FBPase_class1"/>
    <property type="match status" value="1"/>
</dbReference>
<comment type="catalytic activity">
    <reaction evidence="1">
        <text>beta-D-fructose 1,6-bisphosphate + H2O = beta-D-fructose 6-phosphate + phosphate</text>
        <dbReference type="Rhea" id="RHEA:11064"/>
        <dbReference type="ChEBI" id="CHEBI:15377"/>
        <dbReference type="ChEBI" id="CHEBI:32966"/>
        <dbReference type="ChEBI" id="CHEBI:43474"/>
        <dbReference type="ChEBI" id="CHEBI:57634"/>
        <dbReference type="EC" id="3.1.3.11"/>
    </reaction>
</comment>
<dbReference type="VEuPathDB" id="CryptoDB:Cvel_26172"/>
<sequence length="411" mass="44857">MKFGSALFVALATSSADASSLLHQRRDAGFVASGAGRSAQLLSRSSAGGRRRGQNCASLSMRFDNSDPSRVMTLTRFMLEETRKNPDMQDFESLMGSIQLACKSINNLVMKAGMTNLLGLAGEVNIQGEDQKKLDVLSNDVLKNSLSYTGRCGVVASEEEEHPWLVEEAFQSKFVTVFDPLDGSSNVDAGIATGTIFGVFAEEEECLIPEEEANGMTINQIRERCLIRTLQPGSNLVAAGYCLYSSSCHLFVTFGNGVQGFTLDPEVGEFVLTHPDVKIPSRGKIYSFNEGNSPDWEEGLQKYVDDVKKGQGETGKKYTSRYIGSMVGDVHRTLLYGGIFGYPSDAKNKKGKLRLLYEAAPMSFLVEQAGGKSTTGSERILDLQPQTVHDRTPIILGSPEDVNECCKYLKE</sequence>
<dbReference type="Gene3D" id="3.40.190.80">
    <property type="match status" value="1"/>
</dbReference>
<dbReference type="GO" id="GO:0006000">
    <property type="term" value="P:fructose metabolic process"/>
    <property type="evidence" value="ECO:0007669"/>
    <property type="project" value="TreeGrafter"/>
</dbReference>
<dbReference type="GO" id="GO:0042132">
    <property type="term" value="F:fructose 1,6-bisphosphate 1-phosphatase activity"/>
    <property type="evidence" value="ECO:0007669"/>
    <property type="project" value="UniProtKB-EC"/>
</dbReference>
<dbReference type="AlphaFoldDB" id="X2DAQ5"/>
<dbReference type="GO" id="GO:0006002">
    <property type="term" value="P:fructose 6-phosphate metabolic process"/>
    <property type="evidence" value="ECO:0007669"/>
    <property type="project" value="TreeGrafter"/>
</dbReference>
<dbReference type="PIRSF" id="PIRSF500210">
    <property type="entry name" value="FBPtase"/>
    <property type="match status" value="1"/>
</dbReference>
<keyword evidence="8" id="KW-0460">Magnesium</keyword>
<dbReference type="PRINTS" id="PR00115">
    <property type="entry name" value="F16BPHPHTASE"/>
</dbReference>
<comment type="pathway">
    <text evidence="10">Carbohydrate biosynthesis.</text>
</comment>
<comment type="cofactor">
    <cofactor evidence="2">
        <name>Mg(2+)</name>
        <dbReference type="ChEBI" id="CHEBI:18420"/>
    </cofactor>
</comment>
<dbReference type="PANTHER" id="PTHR11556">
    <property type="entry name" value="FRUCTOSE-1,6-BISPHOSPHATASE-RELATED"/>
    <property type="match status" value="1"/>
</dbReference>
<dbReference type="CDD" id="cd00354">
    <property type="entry name" value="FBPase"/>
    <property type="match status" value="1"/>
</dbReference>
<feature type="chain" id="PRO_5030179625" description="fructose-bisphosphatase" evidence="13">
    <location>
        <begin position="19"/>
        <end position="411"/>
    </location>
</feature>
<dbReference type="EC" id="3.1.3.11" evidence="5"/>
<dbReference type="PIRSF" id="PIRSF000904">
    <property type="entry name" value="FBPtase_SBPase"/>
    <property type="match status" value="1"/>
</dbReference>
<comment type="similarity">
    <text evidence="3 12">Belongs to the FBPase class 1 family.</text>
</comment>
<evidence type="ECO:0000256" key="9">
    <source>
        <dbReference type="ARBA" id="ARBA00023277"/>
    </source>
</evidence>
<feature type="domain" description="Fructose-1-6-bisphosphatase class 1 C-terminal" evidence="15">
    <location>
        <begin position="279"/>
        <end position="409"/>
    </location>
</feature>
<dbReference type="InterPro" id="IPR033391">
    <property type="entry name" value="FBPase_N"/>
</dbReference>
<evidence type="ECO:0000256" key="5">
    <source>
        <dbReference type="ARBA" id="ARBA00013093"/>
    </source>
</evidence>
<dbReference type="GO" id="GO:0005986">
    <property type="term" value="P:sucrose biosynthetic process"/>
    <property type="evidence" value="ECO:0007669"/>
    <property type="project" value="TreeGrafter"/>
</dbReference>
<dbReference type="GO" id="GO:0030388">
    <property type="term" value="P:fructose 1,6-bisphosphate metabolic process"/>
    <property type="evidence" value="ECO:0007669"/>
    <property type="project" value="TreeGrafter"/>
</dbReference>
<evidence type="ECO:0000256" key="8">
    <source>
        <dbReference type="ARBA" id="ARBA00022842"/>
    </source>
</evidence>
<evidence type="ECO:0000256" key="2">
    <source>
        <dbReference type="ARBA" id="ARBA00001946"/>
    </source>
</evidence>
<evidence type="ECO:0000313" key="16">
    <source>
        <dbReference type="EMBL" id="AHK23668.1"/>
    </source>
</evidence>
<dbReference type="Pfam" id="PF00316">
    <property type="entry name" value="FBPase"/>
    <property type="match status" value="1"/>
</dbReference>
<dbReference type="NCBIfam" id="NF006779">
    <property type="entry name" value="PRK09293.1-3"/>
    <property type="match status" value="1"/>
</dbReference>
<keyword evidence="7 12" id="KW-0378">Hydrolase</keyword>
<evidence type="ECO:0000256" key="1">
    <source>
        <dbReference type="ARBA" id="ARBA00001273"/>
    </source>
</evidence>
<accession>X2DAQ5</accession>
<dbReference type="PROSITE" id="PS00124">
    <property type="entry name" value="FBPASE"/>
    <property type="match status" value="1"/>
</dbReference>
<reference evidence="16" key="1">
    <citation type="journal article" date="2014" name="Genome Biol. Evol.">
        <title>Chromera velia, endosymbioses and the rhodoplex hypothesis--plastid evolution in cryptophytes, alveolates, stramenopiles, and haptophytes (CASH lineages).</title>
        <authorList>
            <person name="Petersen J."/>
            <person name="Ludewig A.K."/>
            <person name="Michael V."/>
            <person name="Bunk B."/>
            <person name="Jarek M."/>
            <person name="Baurain D."/>
            <person name="Brinkmann H."/>
        </authorList>
    </citation>
    <scope>NUCLEOTIDE SEQUENCE</scope>
    <source>
        <strain evidence="16">CCAP 1602/1</strain>
    </source>
</reference>
<feature type="domain" description="Fructose-1-6-bisphosphatase class I N-terminal" evidence="14">
    <location>
        <begin position="72"/>
        <end position="275"/>
    </location>
</feature>
<evidence type="ECO:0000256" key="3">
    <source>
        <dbReference type="ARBA" id="ARBA00010941"/>
    </source>
</evidence>
<evidence type="ECO:0000256" key="13">
    <source>
        <dbReference type="SAM" id="SignalP"/>
    </source>
</evidence>